<organism evidence="1">
    <name type="scientific">Arundo donax</name>
    <name type="common">Giant reed</name>
    <name type="synonym">Donax arundinaceus</name>
    <dbReference type="NCBI Taxonomy" id="35708"/>
    <lineage>
        <taxon>Eukaryota</taxon>
        <taxon>Viridiplantae</taxon>
        <taxon>Streptophyta</taxon>
        <taxon>Embryophyta</taxon>
        <taxon>Tracheophyta</taxon>
        <taxon>Spermatophyta</taxon>
        <taxon>Magnoliopsida</taxon>
        <taxon>Liliopsida</taxon>
        <taxon>Poales</taxon>
        <taxon>Poaceae</taxon>
        <taxon>PACMAD clade</taxon>
        <taxon>Arundinoideae</taxon>
        <taxon>Arundineae</taxon>
        <taxon>Arundo</taxon>
    </lineage>
</organism>
<name>A0A0A8YWV9_ARUDO</name>
<reference evidence="1" key="2">
    <citation type="journal article" date="2015" name="Data Brief">
        <title>Shoot transcriptome of the giant reed, Arundo donax.</title>
        <authorList>
            <person name="Barrero R.A."/>
            <person name="Guerrero F.D."/>
            <person name="Moolhuijzen P."/>
            <person name="Goolsby J.A."/>
            <person name="Tidwell J."/>
            <person name="Bellgard S.E."/>
            <person name="Bellgard M.I."/>
        </authorList>
    </citation>
    <scope>NUCLEOTIDE SEQUENCE</scope>
    <source>
        <tissue evidence="1">Shoot tissue taken approximately 20 cm above the soil surface</tissue>
    </source>
</reference>
<protein>
    <submittedName>
        <fullName evidence="1">Uncharacterized protein</fullName>
    </submittedName>
</protein>
<sequence length="55" mass="6501">MSHDHYYGLLIIHFHIISLLLHIYYDQTSAYTFNFLLSSYRVTFADVNLGFVGSW</sequence>
<proteinExistence type="predicted"/>
<evidence type="ECO:0000313" key="1">
    <source>
        <dbReference type="EMBL" id="JAD31589.1"/>
    </source>
</evidence>
<dbReference type="AlphaFoldDB" id="A0A0A8YWV9"/>
<reference evidence="1" key="1">
    <citation type="submission" date="2014-09" db="EMBL/GenBank/DDBJ databases">
        <authorList>
            <person name="Magalhaes I.L.F."/>
            <person name="Oliveira U."/>
            <person name="Santos F.R."/>
            <person name="Vidigal T.H.D.A."/>
            <person name="Brescovit A.D."/>
            <person name="Santos A.J."/>
        </authorList>
    </citation>
    <scope>NUCLEOTIDE SEQUENCE</scope>
    <source>
        <tissue evidence="1">Shoot tissue taken approximately 20 cm above the soil surface</tissue>
    </source>
</reference>
<accession>A0A0A8YWV9</accession>
<dbReference type="EMBL" id="GBRH01266306">
    <property type="protein sequence ID" value="JAD31589.1"/>
    <property type="molecule type" value="Transcribed_RNA"/>
</dbReference>